<evidence type="ECO:0000256" key="1">
    <source>
        <dbReference type="SAM" id="MobiDB-lite"/>
    </source>
</evidence>
<keyword evidence="6" id="KW-1185">Reference proteome</keyword>
<dbReference type="InterPro" id="IPR019248">
    <property type="entry name" value="Glucodextran_C"/>
</dbReference>
<dbReference type="SUPFAM" id="SSF48208">
    <property type="entry name" value="Six-hairpin glycosidases"/>
    <property type="match status" value="1"/>
</dbReference>
<feature type="domain" description="Glucodextranase N-terminal" evidence="3">
    <location>
        <begin position="31"/>
        <end position="306"/>
    </location>
</feature>
<dbReference type="PANTHER" id="PTHR31616">
    <property type="entry name" value="TREHALASE"/>
    <property type="match status" value="1"/>
</dbReference>
<sequence>MNAIRRSALALIVVVALITVPRDPVLARTPAPGGPGVPSHFGLARKDCVGTAAGRASKVWYTVAGGVLSDVYEPTIDNTNVETLQFAVTDGRTFTELQARDTTYEVSTDHSGMTCTITSASRAGRYRLTTTYLTDPDRNAVVVRARLQPPTLRLYARLDASVNGNGGGGTPNGGPDSGVVDATTGAPVVWDDNTRTSAPARDYAVPTHLALRAERRLPQASVGYAGTPSDGAVQLDAARELTPYTEAPAGNVVATARLPIDARGEVTFALGFGRDRAAALRTADAAAARPFEVTRARYEAGWAAYDATLRRPPAALADFYRLSANVLKASEDKTFPGAVVASLASPWGQAIGAGELVGGEAVYFGSYREVFARDLYEAFTGFLAAGDLATARATARFLLERQQLPDGRLPRNSLLNGKLAPDSGGDQLDETAYPILMAYQSGLSGVWEDVRAAADFLVSHGPAFGVERWEEQSGYSPSTIAAEIAALVAAGELATGNGDQARARVYRATADHFARSIKAWTVTTTGPYAPRSFLRLSRTGDPDAAVSYNLGNGGPTEDQRRVVDAGFLELTRLGILPPDDPDVLASLPVVDRVIRRDTASGPGWYRYGSDTPGTEDGYGDCHEPDPTACAPSGKPWPTGNNGSGHVWPVLAGERAEQALQTGDQAGAARLLTAMRAMASGTGLIPEQAWENVALPASPYGTDPATASIGFRDGGPAGSASPLTWAQAQVVRLVLSLGSTRPVEQPDVVRRRYADPPQAAPLTVTAPADGTAVPGTSVAVTGTTVPGARVEVAATPIDTGAPTRVVSVRAGADGAFTASAPVAFGEVVLAVTATTSDGRRTGYARRTVVGDIVGATTVLDADDPEGDDDGPGTYAYPTAADFHDGAFDLRRFQVITDDSTVYLRAALRDLTPTFGNQMGAQLLDVYVRDPAATTTSTEAAFPQRNHRIAEQDGWSQRVEAQGFAAPVWVAADGTAKAGAVVRASGSTRTITIALPRAVFGTPGPGWRFAVVLAGQDGFSPDQARSFAATPQPYQFGVCAEGGTAPLCAVDPGTVPKALDVLVPPGRSQADVLNPLLGPVTVPAVQVP</sequence>
<evidence type="ECO:0000259" key="4">
    <source>
        <dbReference type="Pfam" id="PF09985"/>
    </source>
</evidence>
<name>A0A1V0A5E9_9ACTN</name>
<dbReference type="AlphaFoldDB" id="A0A1V0A5E9"/>
<feature type="domain" description="Glucodextranase-like C-terminal" evidence="4">
    <location>
        <begin position="858"/>
        <end position="1073"/>
    </location>
</feature>
<evidence type="ECO:0000259" key="2">
    <source>
        <dbReference type="Pfam" id="PF00723"/>
    </source>
</evidence>
<dbReference type="InterPro" id="IPR012341">
    <property type="entry name" value="6hp_glycosidase-like_sf"/>
</dbReference>
<evidence type="ECO:0000259" key="3">
    <source>
        <dbReference type="Pfam" id="PF09137"/>
    </source>
</evidence>
<evidence type="ECO:0000313" key="5">
    <source>
        <dbReference type="EMBL" id="AQZ65434.1"/>
    </source>
</evidence>
<feature type="domain" description="GH15-like" evidence="2">
    <location>
        <begin position="423"/>
        <end position="618"/>
    </location>
</feature>
<dbReference type="Proteomes" id="UP000190797">
    <property type="component" value="Chromosome"/>
</dbReference>
<dbReference type="CDD" id="cd09626">
    <property type="entry name" value="DOMON_glucodextranase_like"/>
    <property type="match status" value="1"/>
</dbReference>
<dbReference type="Pfam" id="PF09985">
    <property type="entry name" value="Glucodextran_C"/>
    <property type="match status" value="1"/>
</dbReference>
<dbReference type="GO" id="GO:0016757">
    <property type="term" value="F:glycosyltransferase activity"/>
    <property type="evidence" value="ECO:0007669"/>
    <property type="project" value="UniProtKB-ARBA"/>
</dbReference>
<protein>
    <submittedName>
        <fullName evidence="5">Glucan 1,4-alpha-glucosidase</fullName>
    </submittedName>
</protein>
<dbReference type="Gene3D" id="2.70.98.10">
    <property type="match status" value="1"/>
</dbReference>
<evidence type="ECO:0000313" key="6">
    <source>
        <dbReference type="Proteomes" id="UP000190797"/>
    </source>
</evidence>
<dbReference type="InterPro" id="IPR014718">
    <property type="entry name" value="GH-type_carb-bd"/>
</dbReference>
<dbReference type="PANTHER" id="PTHR31616:SF0">
    <property type="entry name" value="GLUCAN 1,4-ALPHA-GLUCOSIDASE"/>
    <property type="match status" value="1"/>
</dbReference>
<dbReference type="KEGG" id="noa:BKM31_31795"/>
<reference evidence="6" key="1">
    <citation type="journal article" date="2017" name="Med. Chem. Commun.">
        <title>Nonomuraea sp. ATCC 55076 harbours the largest actinomycete chromosome to date and the kistamicin biosynthetic gene cluster.</title>
        <authorList>
            <person name="Nazari B."/>
            <person name="Forneris C.C."/>
            <person name="Gibson M.I."/>
            <person name="Moon K."/>
            <person name="Schramma K.R."/>
            <person name="Seyedsayamdost M.R."/>
        </authorList>
    </citation>
    <scope>NUCLEOTIDE SEQUENCE [LARGE SCALE GENOMIC DNA]</scope>
    <source>
        <strain evidence="6">ATCC 55076</strain>
    </source>
</reference>
<feature type="region of interest" description="Disordered" evidence="1">
    <location>
        <begin position="625"/>
        <end position="646"/>
    </location>
</feature>
<dbReference type="InterPro" id="IPR011013">
    <property type="entry name" value="Gal_mutarotase_sf_dom"/>
</dbReference>
<proteinExistence type="predicted"/>
<dbReference type="SUPFAM" id="SSF74650">
    <property type="entry name" value="Galactose mutarotase-like"/>
    <property type="match status" value="1"/>
</dbReference>
<dbReference type="Pfam" id="PF09137">
    <property type="entry name" value="Glucodextran_N"/>
    <property type="match status" value="1"/>
</dbReference>
<organism evidence="5 6">
    <name type="scientific">[Actinomadura] parvosata subsp. kistnae</name>
    <dbReference type="NCBI Taxonomy" id="1909395"/>
    <lineage>
        <taxon>Bacteria</taxon>
        <taxon>Bacillati</taxon>
        <taxon>Actinomycetota</taxon>
        <taxon>Actinomycetes</taxon>
        <taxon>Streptosporangiales</taxon>
        <taxon>Streptosporangiaceae</taxon>
        <taxon>Nonomuraea</taxon>
    </lineage>
</organism>
<dbReference type="InterPro" id="IPR011613">
    <property type="entry name" value="GH15-like"/>
</dbReference>
<dbReference type="STRING" id="1909395.BKM31_31795"/>
<dbReference type="GO" id="GO:0005975">
    <property type="term" value="P:carbohydrate metabolic process"/>
    <property type="evidence" value="ECO:0007669"/>
    <property type="project" value="InterPro"/>
</dbReference>
<dbReference type="SUPFAM" id="SSF49344">
    <property type="entry name" value="CBD9-like"/>
    <property type="match status" value="1"/>
</dbReference>
<dbReference type="Gene3D" id="1.50.10.10">
    <property type="match status" value="1"/>
</dbReference>
<dbReference type="GO" id="GO:0004553">
    <property type="term" value="F:hydrolase activity, hydrolyzing O-glycosyl compounds"/>
    <property type="evidence" value="ECO:0007669"/>
    <property type="project" value="TreeGrafter"/>
</dbReference>
<dbReference type="Gene3D" id="2.60.40.1190">
    <property type="match status" value="1"/>
</dbReference>
<dbReference type="InterPro" id="IPR008928">
    <property type="entry name" value="6-hairpin_glycosidase_sf"/>
</dbReference>
<dbReference type="GO" id="GO:0030246">
    <property type="term" value="F:carbohydrate binding"/>
    <property type="evidence" value="ECO:0007669"/>
    <property type="project" value="InterPro"/>
</dbReference>
<dbReference type="InterPro" id="IPR013783">
    <property type="entry name" value="Ig-like_fold"/>
</dbReference>
<dbReference type="OrthoDB" id="9806081at2"/>
<accession>A0A1V0A5E9</accession>
<dbReference type="InterPro" id="IPR015220">
    <property type="entry name" value="Glucodextranase_N"/>
</dbReference>
<dbReference type="Pfam" id="PF00723">
    <property type="entry name" value="Glyco_hydro_15"/>
    <property type="match status" value="1"/>
</dbReference>
<dbReference type="RefSeq" id="WP_080041694.1">
    <property type="nucleotide sequence ID" value="NZ_CP017717.1"/>
</dbReference>
<dbReference type="EMBL" id="CP017717">
    <property type="protein sequence ID" value="AQZ65434.1"/>
    <property type="molecule type" value="Genomic_DNA"/>
</dbReference>
<gene>
    <name evidence="5" type="ORF">BKM31_31795</name>
</gene>
<dbReference type="Gene3D" id="2.60.40.10">
    <property type="entry name" value="Immunoglobulins"/>
    <property type="match status" value="1"/>
</dbReference>